<keyword evidence="13" id="KW-0863">Zinc-finger</keyword>
<evidence type="ECO:0000256" key="7">
    <source>
        <dbReference type="ARBA" id="ARBA00022603"/>
    </source>
</evidence>
<dbReference type="InterPro" id="IPR001525">
    <property type="entry name" value="C5_MeTfrase"/>
</dbReference>
<dbReference type="InterPro" id="IPR025766">
    <property type="entry name" value="ADD"/>
</dbReference>
<keyword evidence="18" id="KW-0539">Nucleus</keyword>
<dbReference type="GO" id="GO:0000122">
    <property type="term" value="P:negative regulation of transcription by RNA polymerase II"/>
    <property type="evidence" value="ECO:0007669"/>
    <property type="project" value="TreeGrafter"/>
</dbReference>
<dbReference type="GO" id="GO:0008270">
    <property type="term" value="F:zinc ion binding"/>
    <property type="evidence" value="ECO:0007669"/>
    <property type="project" value="UniProtKB-KW"/>
</dbReference>
<evidence type="ECO:0000256" key="14">
    <source>
        <dbReference type="ARBA" id="ARBA00022776"/>
    </source>
</evidence>
<organism evidence="25 26">
    <name type="scientific">Megalops atlanticus</name>
    <name type="common">Tarpon</name>
    <name type="synonym">Clupea gigantea</name>
    <dbReference type="NCBI Taxonomy" id="7932"/>
    <lineage>
        <taxon>Eukaryota</taxon>
        <taxon>Metazoa</taxon>
        <taxon>Chordata</taxon>
        <taxon>Craniata</taxon>
        <taxon>Vertebrata</taxon>
        <taxon>Euteleostomi</taxon>
        <taxon>Actinopterygii</taxon>
        <taxon>Neopterygii</taxon>
        <taxon>Teleostei</taxon>
        <taxon>Elopiformes</taxon>
        <taxon>Megalopidae</taxon>
        <taxon>Megalops</taxon>
    </lineage>
</organism>
<evidence type="ECO:0000256" key="21">
    <source>
        <dbReference type="SAM" id="MobiDB-lite"/>
    </source>
</evidence>
<keyword evidence="9 20" id="KW-0808">Transferase</keyword>
<feature type="domain" description="PWWP" evidence="23">
    <location>
        <begin position="918"/>
        <end position="973"/>
    </location>
</feature>
<dbReference type="GO" id="GO:0005874">
    <property type="term" value="C:microtubule"/>
    <property type="evidence" value="ECO:0007669"/>
    <property type="project" value="UniProtKB-KW"/>
</dbReference>
<evidence type="ECO:0000256" key="15">
    <source>
        <dbReference type="ARBA" id="ARBA00022833"/>
    </source>
</evidence>
<dbReference type="Pfam" id="PF00855">
    <property type="entry name" value="PWWP"/>
    <property type="match status" value="1"/>
</dbReference>
<keyword evidence="16" id="KW-0238">DNA-binding</keyword>
<dbReference type="GO" id="GO:0051718">
    <property type="term" value="F:DNA (cytosine-5-)-methyltransferase activity, acting on CpG substrates"/>
    <property type="evidence" value="ECO:0007669"/>
    <property type="project" value="TreeGrafter"/>
</dbReference>
<feature type="domain" description="Calponin-homology (CH)" evidence="22">
    <location>
        <begin position="12"/>
        <end position="114"/>
    </location>
</feature>
<dbReference type="PROSITE" id="PS51679">
    <property type="entry name" value="SAM_MT_C5"/>
    <property type="match status" value="1"/>
</dbReference>
<dbReference type="Proteomes" id="UP001046870">
    <property type="component" value="Chromosome 8"/>
</dbReference>
<keyword evidence="5" id="KW-0963">Cytoplasm</keyword>
<evidence type="ECO:0000256" key="18">
    <source>
        <dbReference type="ARBA" id="ARBA00023242"/>
    </source>
</evidence>
<dbReference type="PANTHER" id="PTHR23068:SF53">
    <property type="entry name" value="DNA (CYTOSINE-5-)-METHYLTRANSFERASE"/>
    <property type="match status" value="1"/>
</dbReference>
<evidence type="ECO:0000313" key="26">
    <source>
        <dbReference type="Proteomes" id="UP001046870"/>
    </source>
</evidence>
<dbReference type="InterPro" id="IPR001715">
    <property type="entry name" value="CH_dom"/>
</dbReference>
<dbReference type="Pfam" id="PF00307">
    <property type="entry name" value="CH"/>
    <property type="match status" value="1"/>
</dbReference>
<comment type="similarity">
    <text evidence="3">Belongs to the MAPRE family.</text>
</comment>
<dbReference type="InterPro" id="IPR036872">
    <property type="entry name" value="CH_dom_sf"/>
</dbReference>
<gene>
    <name evidence="25" type="ORF">MATL_G00107910</name>
</gene>
<dbReference type="SMART" id="SM00293">
    <property type="entry name" value="PWWP"/>
    <property type="match status" value="1"/>
</dbReference>
<evidence type="ECO:0000256" key="2">
    <source>
        <dbReference type="ARBA" id="ARBA00004245"/>
    </source>
</evidence>
<dbReference type="PROSITE" id="PS50812">
    <property type="entry name" value="PWWP"/>
    <property type="match status" value="1"/>
</dbReference>
<evidence type="ECO:0000256" key="13">
    <source>
        <dbReference type="ARBA" id="ARBA00022771"/>
    </source>
</evidence>
<evidence type="ECO:0000256" key="11">
    <source>
        <dbReference type="ARBA" id="ARBA00022701"/>
    </source>
</evidence>
<feature type="region of interest" description="Disordered" evidence="21">
    <location>
        <begin position="1078"/>
        <end position="1146"/>
    </location>
</feature>
<dbReference type="Gene3D" id="2.30.30.140">
    <property type="match status" value="1"/>
</dbReference>
<dbReference type="Gene3D" id="3.40.50.150">
    <property type="entry name" value="Vaccinia Virus protein VP39"/>
    <property type="match status" value="2"/>
</dbReference>
<dbReference type="OrthoDB" id="641149at2759"/>
<dbReference type="InterPro" id="IPR050390">
    <property type="entry name" value="C5-Methyltransferase"/>
</dbReference>
<feature type="region of interest" description="Disordered" evidence="21">
    <location>
        <begin position="865"/>
        <end position="906"/>
    </location>
</feature>
<dbReference type="SUPFAM" id="SSF63748">
    <property type="entry name" value="Tudor/PWWP/MBT"/>
    <property type="match status" value="1"/>
</dbReference>
<dbReference type="PROSITE" id="PS00094">
    <property type="entry name" value="C5_MTASE_1"/>
    <property type="match status" value="1"/>
</dbReference>
<evidence type="ECO:0000256" key="5">
    <source>
        <dbReference type="ARBA" id="ARBA00022490"/>
    </source>
</evidence>
<dbReference type="SUPFAM" id="SSF47576">
    <property type="entry name" value="Calponin-homology domain, CH-domain"/>
    <property type="match status" value="1"/>
</dbReference>
<evidence type="ECO:0000256" key="8">
    <source>
        <dbReference type="ARBA" id="ARBA00022618"/>
    </source>
</evidence>
<keyword evidence="26" id="KW-1185">Reference proteome</keyword>
<dbReference type="SUPFAM" id="SSF53335">
    <property type="entry name" value="S-adenosyl-L-methionine-dependent methyltransferases"/>
    <property type="match status" value="1"/>
</dbReference>
<keyword evidence="17" id="KW-0206">Cytoskeleton</keyword>
<dbReference type="GO" id="GO:0005634">
    <property type="term" value="C:nucleus"/>
    <property type="evidence" value="ECO:0007669"/>
    <property type="project" value="UniProtKB-SubCell"/>
</dbReference>
<dbReference type="Gene3D" id="1.10.720.50">
    <property type="entry name" value="PWWP, helical domain"/>
    <property type="match status" value="1"/>
</dbReference>
<keyword evidence="15" id="KW-0862">Zinc</keyword>
<keyword evidence="8" id="KW-0132">Cell division</keyword>
<dbReference type="InterPro" id="IPR000313">
    <property type="entry name" value="PWWP_dom"/>
</dbReference>
<feature type="region of interest" description="Disordered" evidence="21">
    <location>
        <begin position="765"/>
        <end position="790"/>
    </location>
</feature>
<name>A0A9D3Q074_MEGAT</name>
<evidence type="ECO:0000256" key="10">
    <source>
        <dbReference type="ARBA" id="ARBA00022691"/>
    </source>
</evidence>
<sequence>MAVNVRLTSDVKYNRFELLAWLNESLQTKFNKVEQICSGAAFCQMMDWLFPGSINIKEVHFQAQTETEFFHNYSLLQAAFRTTGVTKLLRVEGLIQGNFEDTFTLLKWFKLFFEANFNGQKYDPVVAREGKIILPVKCLPASSQMSRGFNIPQSESESDEDTPKKISRRHPKIFRDIWLDMFPWVTRSDRGDGYAYCHLCDININTIYRGKSDLARHERSKRHCHNAERSTGLGQSVLEPEVGPLFSASLLRFIQKHHASLGASRKPLSVGRISQHAARVMMGMGYPKGIAAVCSQIPYCVYLYRGVELGKGETVSVVLVGFFDEQTERKCIRLLDTIQPVEDTDVAVFACLVETLNKFEISLLNFAAFYSNADVKFTQPFFSRLQKMNPDMISLCSLYSLANRACQSGFMELPPQVHELIVQIHHHYSTCPTTNDSLKELFVNMGPFDPALPITAQCLILSKIVQKMINVWPDLISYFESCDGKCREAKQICNLLEDPQLRLTCMFLSHALEPLSAFQERLHHRGVTGKADLAQILLDASGLLHLYAARFLRPKAMEKFLSGRDINLLRNKMGHLPEGEMSLGAAAQDFLTEHEKKLSDTLASFMEHTRAFYIVLTGSIAESLPLSDAVLKNMSLLLSPMEKLNVTGKMVADLGSQLGLCRTPDKASQLTDEFLDYQLSESDEGSPIDIHSSSLEQQWAAVLKTLGQMSVLRKLILTLLALPCPPLEAEHVFAHALENGDTAQLNESMTESELDTSLVLDITSNSMDSGDAELPPFSAGGEKQNRGTCSPSEVIDLTENEVENIPCAVQPQKSNKTDSKSSEPICIDDDVVWTSTSYKEDAVRGSRGWEKSLRQKPQVRKVFQAGVSTWGKTQTPDRNKSPKKTVESPVVKKDKDTLTPQRPPKKSYPYLDGKGFAIGELVWGQVEGFSVWPGLVVSWKSKQIPPAARRVKWFGDGLFSEIHVEGLQPFAAFAKNFCHNSFASLPIYKDAIFQSLQLAGERCEKTFTSGQPVKRNEQLRLMLDWAFSGFKPTGPEGFRPLPQSDELPDNAKHMSIEPVLMYKQSALATKETALIKHKSVHVKHESVNGKSESDSEKQEATNETQDFASTREDTGETPIADYQPPSKKHKQGCKSKDGGCIPGQERDYDRGQMVRKVLDQGKNIEDFCLPCGTEEVEIFHPLFEGSLCLKCKENFTETLYRYDEDGYQSYCTVCCAGLEVILCGNDSCCRSYCVDCLNTLVGQGTFNELKEVDPWICYLCLPSQRYGVLTCRPDWSIRVQEFFANNSAMAFEPHRVYPSIPANQRRPIRVLSLFDGIATGYLVLKDLGFKVDKYVASEICEDSITVGKVNHEGKIVHVNDARSITKKHIDEWGPFDLLIGGSPCNDLSIVNPARKGLYEGTGRLFFEYYRLLNILKPKEDDQRPFFWLFENVVAMGHRDKQDICRFLECNPVLIDAVKVSPAHRARYFWGNLPGMNRPIIASLSDRLHLQDCLETGREAKFTKVRTITTRTNSLKQGKFDSIFPVSMNGKEDNLWVTELEKIFGFPKHYTDVNNMNRCQRQKVLGRSWSVPVIRHLFAPLKDYFACE</sequence>
<keyword evidence="14" id="KW-0498">Mitosis</keyword>
<dbReference type="PROSITE" id="PS50021">
    <property type="entry name" value="CH"/>
    <property type="match status" value="1"/>
</dbReference>
<keyword evidence="10 20" id="KW-0949">S-adenosyl-L-methionine</keyword>
<dbReference type="InterPro" id="IPR018117">
    <property type="entry name" value="C5_DNA_meth_AS"/>
</dbReference>
<evidence type="ECO:0000256" key="20">
    <source>
        <dbReference type="PROSITE-ProRule" id="PRU01016"/>
    </source>
</evidence>
<evidence type="ECO:0000256" key="3">
    <source>
        <dbReference type="ARBA" id="ARBA00010729"/>
    </source>
</evidence>
<evidence type="ECO:0000259" key="24">
    <source>
        <dbReference type="PROSITE" id="PS51533"/>
    </source>
</evidence>
<dbReference type="GO" id="GO:0003677">
    <property type="term" value="F:DNA binding"/>
    <property type="evidence" value="ECO:0007669"/>
    <property type="project" value="UniProtKB-KW"/>
</dbReference>
<proteinExistence type="inferred from homology"/>
<dbReference type="GO" id="GO:0051301">
    <property type="term" value="P:cell division"/>
    <property type="evidence" value="ECO:0007669"/>
    <property type="project" value="UniProtKB-KW"/>
</dbReference>
<feature type="compositionally biased region" description="Basic and acidic residues" evidence="21">
    <location>
        <begin position="1082"/>
        <end position="1100"/>
    </location>
</feature>
<evidence type="ECO:0000259" key="22">
    <source>
        <dbReference type="PROSITE" id="PS50021"/>
    </source>
</evidence>
<protein>
    <recommendedName>
        <fullName evidence="4">DNA (cytosine-5-)-methyltransferase</fullName>
        <ecNumber evidence="4">2.1.1.37</ecNumber>
    </recommendedName>
</protein>
<evidence type="ECO:0000256" key="4">
    <source>
        <dbReference type="ARBA" id="ARBA00011975"/>
    </source>
</evidence>
<dbReference type="PROSITE" id="PS51533">
    <property type="entry name" value="ADD"/>
    <property type="match status" value="1"/>
</dbReference>
<dbReference type="EC" id="2.1.1.37" evidence="4"/>
<evidence type="ECO:0000256" key="16">
    <source>
        <dbReference type="ARBA" id="ARBA00023125"/>
    </source>
</evidence>
<keyword evidence="7 20" id="KW-0489">Methyltransferase</keyword>
<evidence type="ECO:0000256" key="19">
    <source>
        <dbReference type="ARBA" id="ARBA00023306"/>
    </source>
</evidence>
<feature type="active site" evidence="20">
    <location>
        <position position="1384"/>
    </location>
</feature>
<dbReference type="PANTHER" id="PTHR23068">
    <property type="entry name" value="DNA CYTOSINE-5- -METHYLTRANSFERASE 3-RELATED"/>
    <property type="match status" value="1"/>
</dbReference>
<evidence type="ECO:0000256" key="6">
    <source>
        <dbReference type="ARBA" id="ARBA00022491"/>
    </source>
</evidence>
<evidence type="ECO:0000259" key="23">
    <source>
        <dbReference type="PROSITE" id="PS50812"/>
    </source>
</evidence>
<keyword evidence="6" id="KW-0678">Repressor</keyword>
<keyword evidence="19" id="KW-0131">Cell cycle</keyword>
<dbReference type="EMBL" id="JAFDVH010000008">
    <property type="protein sequence ID" value="KAG7472357.1"/>
    <property type="molecule type" value="Genomic_DNA"/>
</dbReference>
<dbReference type="Pfam" id="PF21255">
    <property type="entry name" value="DNMT3_ADD_GATA1-like"/>
    <property type="match status" value="1"/>
</dbReference>
<dbReference type="InterPro" id="IPR049554">
    <property type="entry name" value="DNMT3_ADD_PHD"/>
</dbReference>
<feature type="region of interest" description="Disordered" evidence="21">
    <location>
        <begin position="147"/>
        <end position="166"/>
    </location>
</feature>
<dbReference type="FunFam" id="3.40.50.150:FF:000008">
    <property type="entry name" value="DNA (Cytosine-5)-methyltransferase 3A isoform X1"/>
    <property type="match status" value="1"/>
</dbReference>
<dbReference type="InterPro" id="IPR040552">
    <property type="entry name" value="DNMT3_ADD_GATA1-like"/>
</dbReference>
<comment type="subcellular location">
    <subcellularLocation>
        <location evidence="2">Cytoplasm</location>
        <location evidence="2">Cytoskeleton</location>
    </subcellularLocation>
    <subcellularLocation>
        <location evidence="1">Nucleus</location>
    </subcellularLocation>
</comment>
<dbReference type="InterPro" id="IPR029063">
    <property type="entry name" value="SAM-dependent_MTases_sf"/>
</dbReference>
<accession>A0A9D3Q074</accession>
<keyword evidence="12" id="KW-0479">Metal-binding</keyword>
<feature type="compositionally biased region" description="Basic and acidic residues" evidence="21">
    <location>
        <begin position="875"/>
        <end position="897"/>
    </location>
</feature>
<comment type="similarity">
    <text evidence="20">Belongs to the class I-like SAM-binding methyltransferase superfamily. C5-methyltransferase family.</text>
</comment>
<feature type="domain" description="PHD-type" evidence="24">
    <location>
        <begin position="1156"/>
        <end position="1288"/>
    </location>
</feature>
<comment type="caution">
    <text evidence="25">The sequence shown here is derived from an EMBL/GenBank/DDBJ whole genome shotgun (WGS) entry which is preliminary data.</text>
</comment>
<evidence type="ECO:0000256" key="12">
    <source>
        <dbReference type="ARBA" id="ARBA00022723"/>
    </source>
</evidence>
<evidence type="ECO:0000256" key="1">
    <source>
        <dbReference type="ARBA" id="ARBA00004123"/>
    </source>
</evidence>
<evidence type="ECO:0000256" key="9">
    <source>
        <dbReference type="ARBA" id="ARBA00022679"/>
    </source>
</evidence>
<reference evidence="25" key="1">
    <citation type="submission" date="2021-01" db="EMBL/GenBank/DDBJ databases">
        <authorList>
            <person name="Zahm M."/>
            <person name="Roques C."/>
            <person name="Cabau C."/>
            <person name="Klopp C."/>
            <person name="Donnadieu C."/>
            <person name="Jouanno E."/>
            <person name="Lampietro C."/>
            <person name="Louis A."/>
            <person name="Herpin A."/>
            <person name="Echchiki A."/>
            <person name="Berthelot C."/>
            <person name="Parey E."/>
            <person name="Roest-Crollius H."/>
            <person name="Braasch I."/>
            <person name="Postlethwait J."/>
            <person name="Bobe J."/>
            <person name="Montfort J."/>
            <person name="Bouchez O."/>
            <person name="Begum T."/>
            <person name="Mejri S."/>
            <person name="Adams A."/>
            <person name="Chen W.-J."/>
            <person name="Guiguen Y."/>
        </authorList>
    </citation>
    <scope>NUCLEOTIDE SEQUENCE</scope>
    <source>
        <strain evidence="25">YG-15Mar2019-1</strain>
        <tissue evidence="25">Brain</tissue>
    </source>
</reference>
<dbReference type="FunFam" id="1.10.418.10:FF:000028">
    <property type="entry name" value="RP/EB family microtubule-associated protein"/>
    <property type="match status" value="1"/>
</dbReference>
<evidence type="ECO:0000313" key="25">
    <source>
        <dbReference type="EMBL" id="KAG7472357.1"/>
    </source>
</evidence>
<keyword evidence="11" id="KW-0493">Microtubule</keyword>
<dbReference type="Pfam" id="PF17980">
    <property type="entry name" value="ADD_DNMT3"/>
    <property type="match status" value="1"/>
</dbReference>
<dbReference type="Pfam" id="PF00145">
    <property type="entry name" value="DNA_methylase"/>
    <property type="match status" value="1"/>
</dbReference>
<dbReference type="Gene3D" id="1.10.418.10">
    <property type="entry name" value="Calponin-like domain"/>
    <property type="match status" value="1"/>
</dbReference>
<evidence type="ECO:0000256" key="17">
    <source>
        <dbReference type="ARBA" id="ARBA00023212"/>
    </source>
</evidence>
<dbReference type="GO" id="GO:0032259">
    <property type="term" value="P:methylation"/>
    <property type="evidence" value="ECO:0007669"/>
    <property type="project" value="UniProtKB-KW"/>
</dbReference>